<evidence type="ECO:0000313" key="1">
    <source>
        <dbReference type="EMBL" id="CAH1397732.1"/>
    </source>
</evidence>
<organism evidence="1 2">
    <name type="scientific">Nezara viridula</name>
    <name type="common">Southern green stink bug</name>
    <name type="synonym">Cimex viridulus</name>
    <dbReference type="NCBI Taxonomy" id="85310"/>
    <lineage>
        <taxon>Eukaryota</taxon>
        <taxon>Metazoa</taxon>
        <taxon>Ecdysozoa</taxon>
        <taxon>Arthropoda</taxon>
        <taxon>Hexapoda</taxon>
        <taxon>Insecta</taxon>
        <taxon>Pterygota</taxon>
        <taxon>Neoptera</taxon>
        <taxon>Paraneoptera</taxon>
        <taxon>Hemiptera</taxon>
        <taxon>Heteroptera</taxon>
        <taxon>Panheteroptera</taxon>
        <taxon>Pentatomomorpha</taxon>
        <taxon>Pentatomoidea</taxon>
        <taxon>Pentatomidae</taxon>
        <taxon>Pentatominae</taxon>
        <taxon>Nezara</taxon>
    </lineage>
</organism>
<dbReference type="EMBL" id="OV725080">
    <property type="protein sequence ID" value="CAH1397732.1"/>
    <property type="molecule type" value="Genomic_DNA"/>
</dbReference>
<keyword evidence="2" id="KW-1185">Reference proteome</keyword>
<dbReference type="AlphaFoldDB" id="A0A9P0H973"/>
<protein>
    <submittedName>
        <fullName evidence="1">Uncharacterized protein</fullName>
    </submittedName>
</protein>
<evidence type="ECO:0000313" key="2">
    <source>
        <dbReference type="Proteomes" id="UP001152798"/>
    </source>
</evidence>
<name>A0A9P0H973_NEZVI</name>
<accession>A0A9P0H973</accession>
<proteinExistence type="predicted"/>
<gene>
    <name evidence="1" type="ORF">NEZAVI_LOCUS7515</name>
</gene>
<reference evidence="1" key="1">
    <citation type="submission" date="2022-01" db="EMBL/GenBank/DDBJ databases">
        <authorList>
            <person name="King R."/>
        </authorList>
    </citation>
    <scope>NUCLEOTIDE SEQUENCE</scope>
</reference>
<dbReference type="OrthoDB" id="6603403at2759"/>
<dbReference type="Proteomes" id="UP001152798">
    <property type="component" value="Chromosome 4"/>
</dbReference>
<sequence>MGALLVAGGGCSLLLPETLHQQLPQTLEDGDLLHVSLKETPASTPIATDITSSTDVNSDTIFSVQEQTLRVTVV</sequence>